<accession>A0AAD5X5Z5</accession>
<dbReference type="InterPro" id="IPR000225">
    <property type="entry name" value="Armadillo"/>
</dbReference>
<dbReference type="SMART" id="SM00185">
    <property type="entry name" value="ARM"/>
    <property type="match status" value="4"/>
</dbReference>
<evidence type="ECO:0008006" key="4">
    <source>
        <dbReference type="Google" id="ProtNLM"/>
    </source>
</evidence>
<dbReference type="InterPro" id="IPR016024">
    <property type="entry name" value="ARM-type_fold"/>
</dbReference>
<dbReference type="PANTHER" id="PTHR23315:SF7">
    <property type="entry name" value="U-BOX DOMAIN-CONTAINING PROTEIN 4"/>
    <property type="match status" value="1"/>
</dbReference>
<dbReference type="PANTHER" id="PTHR23315">
    <property type="entry name" value="U BOX DOMAIN-CONTAINING"/>
    <property type="match status" value="1"/>
</dbReference>
<dbReference type="Proteomes" id="UP001212841">
    <property type="component" value="Unassembled WGS sequence"/>
</dbReference>
<dbReference type="SUPFAM" id="SSF48371">
    <property type="entry name" value="ARM repeat"/>
    <property type="match status" value="1"/>
</dbReference>
<organism evidence="2 3">
    <name type="scientific">Rhizophlyctis rosea</name>
    <dbReference type="NCBI Taxonomy" id="64517"/>
    <lineage>
        <taxon>Eukaryota</taxon>
        <taxon>Fungi</taxon>
        <taxon>Fungi incertae sedis</taxon>
        <taxon>Chytridiomycota</taxon>
        <taxon>Chytridiomycota incertae sedis</taxon>
        <taxon>Chytridiomycetes</taxon>
        <taxon>Rhizophlyctidales</taxon>
        <taxon>Rhizophlyctidaceae</taxon>
        <taxon>Rhizophlyctis</taxon>
    </lineage>
</organism>
<evidence type="ECO:0000313" key="3">
    <source>
        <dbReference type="Proteomes" id="UP001212841"/>
    </source>
</evidence>
<proteinExistence type="predicted"/>
<gene>
    <name evidence="2" type="ORF">HK097_005814</name>
</gene>
<dbReference type="InterPro" id="IPR011989">
    <property type="entry name" value="ARM-like"/>
</dbReference>
<dbReference type="AlphaFoldDB" id="A0AAD5X5Z5"/>
<feature type="compositionally biased region" description="Basic and acidic residues" evidence="1">
    <location>
        <begin position="441"/>
        <end position="460"/>
    </location>
</feature>
<evidence type="ECO:0000256" key="1">
    <source>
        <dbReference type="SAM" id="MobiDB-lite"/>
    </source>
</evidence>
<evidence type="ECO:0000313" key="2">
    <source>
        <dbReference type="EMBL" id="KAJ3052722.1"/>
    </source>
</evidence>
<reference evidence="2" key="1">
    <citation type="submission" date="2020-05" db="EMBL/GenBank/DDBJ databases">
        <title>Phylogenomic resolution of chytrid fungi.</title>
        <authorList>
            <person name="Stajich J.E."/>
            <person name="Amses K."/>
            <person name="Simmons R."/>
            <person name="Seto K."/>
            <person name="Myers J."/>
            <person name="Bonds A."/>
            <person name="Quandt C.A."/>
            <person name="Barry K."/>
            <person name="Liu P."/>
            <person name="Grigoriev I."/>
            <person name="Longcore J.E."/>
            <person name="James T.Y."/>
        </authorList>
    </citation>
    <scope>NUCLEOTIDE SEQUENCE</scope>
    <source>
        <strain evidence="2">JEL0318</strain>
    </source>
</reference>
<name>A0AAD5X5Z5_9FUNG</name>
<dbReference type="EMBL" id="JADGJD010000272">
    <property type="protein sequence ID" value="KAJ3052722.1"/>
    <property type="molecule type" value="Genomic_DNA"/>
</dbReference>
<feature type="region of interest" description="Disordered" evidence="1">
    <location>
        <begin position="441"/>
        <end position="488"/>
    </location>
</feature>
<comment type="caution">
    <text evidence="2">The sequence shown here is derived from an EMBL/GenBank/DDBJ whole genome shotgun (WGS) entry which is preliminary data.</text>
</comment>
<protein>
    <recommendedName>
        <fullName evidence="4">ARM repeat-containing protein</fullName>
    </recommendedName>
</protein>
<dbReference type="Gene3D" id="1.25.10.10">
    <property type="entry name" value="Leucine-rich Repeat Variant"/>
    <property type="match status" value="1"/>
</dbReference>
<sequence>MMVEEFVLVEVVADVLKEAVISSPDERNGWDGVVRDMAWCVRNVAKGRAGVKKSFLEAGLAELLVKILNTPWTEAARFQTACALANILTTDWILPIPLEDAVPPLVALCITLPDPSLRILPVTALRNVLVCGFDPARAKVMSCKVFSPLREAFESNDEPLVEEATAAIRDLARLDTPSKAKTQISDLIPHILSLLYPPTDTSTPPPPPTKTHNLLAILTNLTTSTPHARKILANHETTLIPLLFTLLLQHPTPPILQTDTLATLANLCIDTPSNLLILQTGLPLLLKTLFTSAPSCRPDCMATLRNLILQTPFCFSEIITQEGFVTELVANVPSRRHLLQGYALEIVWEYLSKGDDSIKKLFWEAGCMSAVLVPMEERRITTNESVDDLRGGEGEDLYNVEWNKTIAGKCFRVLAEYEERVVGVKDPWMRVWGEWKEQDRVRKEERRMEREKRRVEGKESKGRRKSSAAGRGVGFSKEVASGSKRSSR</sequence>
<keyword evidence="3" id="KW-1185">Reference proteome</keyword>